<dbReference type="Pfam" id="PF01204">
    <property type="entry name" value="Trehalase"/>
    <property type="match status" value="1"/>
</dbReference>
<evidence type="ECO:0000256" key="5">
    <source>
        <dbReference type="ARBA" id="ARBA00022801"/>
    </source>
</evidence>
<evidence type="ECO:0000256" key="1">
    <source>
        <dbReference type="ARBA" id="ARBA00001576"/>
    </source>
</evidence>
<keyword evidence="8" id="KW-0732">Signal</keyword>
<evidence type="ECO:0000256" key="2">
    <source>
        <dbReference type="ARBA" id="ARBA00005615"/>
    </source>
</evidence>
<comment type="catalytic activity">
    <reaction evidence="1 7">
        <text>alpha,alpha-trehalose + H2O = alpha-D-glucose + beta-D-glucose</text>
        <dbReference type="Rhea" id="RHEA:32675"/>
        <dbReference type="ChEBI" id="CHEBI:15377"/>
        <dbReference type="ChEBI" id="CHEBI:15903"/>
        <dbReference type="ChEBI" id="CHEBI:16551"/>
        <dbReference type="ChEBI" id="CHEBI:17925"/>
        <dbReference type="EC" id="3.2.1.28"/>
    </reaction>
</comment>
<reference evidence="9 10" key="1">
    <citation type="submission" date="2024-05" db="EMBL/GenBank/DDBJ databases">
        <title>Genetic variation in Jamaican populations of the coffee berry borer (Hypothenemus hampei).</title>
        <authorList>
            <person name="Errbii M."/>
            <person name="Myrie A."/>
        </authorList>
    </citation>
    <scope>NUCLEOTIDE SEQUENCE [LARGE SCALE GENOMIC DNA]</scope>
    <source>
        <strain evidence="9">JA-Hopewell-2020-01-JO</strain>
        <tissue evidence="9">Whole body</tissue>
    </source>
</reference>
<dbReference type="Gene3D" id="1.50.10.10">
    <property type="match status" value="1"/>
</dbReference>
<dbReference type="PROSITE" id="PS00928">
    <property type="entry name" value="TREHALASE_2"/>
    <property type="match status" value="1"/>
</dbReference>
<proteinExistence type="inferred from homology"/>
<dbReference type="PANTHER" id="PTHR23403:SF1">
    <property type="entry name" value="TREHALASE"/>
    <property type="match status" value="1"/>
</dbReference>
<dbReference type="InterPro" id="IPR012341">
    <property type="entry name" value="6hp_glycosidase-like_sf"/>
</dbReference>
<dbReference type="PROSITE" id="PS00927">
    <property type="entry name" value="TREHALASE_1"/>
    <property type="match status" value="1"/>
</dbReference>
<keyword evidence="10" id="KW-1185">Reference proteome</keyword>
<evidence type="ECO:0000256" key="4">
    <source>
        <dbReference type="ARBA" id="ARBA00019905"/>
    </source>
</evidence>
<gene>
    <name evidence="9" type="ORF">ABEB36_009776</name>
</gene>
<evidence type="ECO:0000256" key="8">
    <source>
        <dbReference type="SAM" id="SignalP"/>
    </source>
</evidence>
<dbReference type="SUPFAM" id="SSF48208">
    <property type="entry name" value="Six-hairpin glycosidases"/>
    <property type="match status" value="1"/>
</dbReference>
<dbReference type="AlphaFoldDB" id="A0ABD1EHE9"/>
<evidence type="ECO:0000256" key="6">
    <source>
        <dbReference type="ARBA" id="ARBA00023295"/>
    </source>
</evidence>
<sequence>MLMNTEHWPLIVAWILMISFVHCKPRIVSISDQRQSCESFVYCQGPLLDIVQRARLFPDSKTFVDMSQTNSPEETFANFNDLMDTTENHPTKEQLVEFINRNFLQNSDELDYWSPEDYTQNPRILSQIKDKELKKFTGDLINIWPSLGRKVSEKVFKNPEKYSLIPVPNGFIIPGGRFKELYYWDSYWIIEGLLISDMDKTAKGMIENLLFMVEKYGFIPNGGRIYYLNRSQPPLLTLMANIYLEKTKDLAFIHKNIALLDKELTYWIEKKTIDINFNGNLYRMAHYQSESNTPRPESYIEDINTCSYFDTIKSQEHCYQGLKSGAESGWDFSSRWFFDHEGGIRTNLTHIDAQRVVPVDLNAFLCVSFAILSSFYMQLGDAESAQKWAALFEQWLNSIQEVLYNEEDGIWYDFDLTLSRPRKIFYPSNFAPLWAGTYNPIFKKEYGRRAATYFNRMEIAQFKGGIPTSLDGNNEQWDMPNAWPPLQEIVILGLWNTGEKQARKIAKYSAERWLEANLRGFNEQNAMFEKYDSTRVGQYGGGGEYEVQKGFGWTNGVALKLIEKFYTFKNKLEKTNLP</sequence>
<feature type="signal peptide" evidence="8">
    <location>
        <begin position="1"/>
        <end position="23"/>
    </location>
</feature>
<dbReference type="EC" id="3.2.1.28" evidence="3 7"/>
<dbReference type="Proteomes" id="UP001566132">
    <property type="component" value="Unassembled WGS sequence"/>
</dbReference>
<name>A0ABD1EHE9_HYPHA</name>
<evidence type="ECO:0000256" key="3">
    <source>
        <dbReference type="ARBA" id="ARBA00012757"/>
    </source>
</evidence>
<dbReference type="PANTHER" id="PTHR23403">
    <property type="entry name" value="TREHALASE"/>
    <property type="match status" value="1"/>
</dbReference>
<evidence type="ECO:0000313" key="9">
    <source>
        <dbReference type="EMBL" id="KAL1494130.1"/>
    </source>
</evidence>
<feature type="chain" id="PRO_5044817141" description="Trehalase" evidence="8">
    <location>
        <begin position="24"/>
        <end position="578"/>
    </location>
</feature>
<comment type="caution">
    <text evidence="9">The sequence shown here is derived from an EMBL/GenBank/DDBJ whole genome shotgun (WGS) entry which is preliminary data.</text>
</comment>
<dbReference type="GO" id="GO:0004555">
    <property type="term" value="F:alpha,alpha-trehalase activity"/>
    <property type="evidence" value="ECO:0007669"/>
    <property type="project" value="UniProtKB-EC"/>
</dbReference>
<protein>
    <recommendedName>
        <fullName evidence="4 7">Trehalase</fullName>
        <ecNumber evidence="3 7">3.2.1.28</ecNumber>
    </recommendedName>
    <alternativeName>
        <fullName evidence="7">Alpha-trehalose glucohydrolase</fullName>
    </alternativeName>
</protein>
<evidence type="ECO:0000256" key="7">
    <source>
        <dbReference type="RuleBase" id="RU361180"/>
    </source>
</evidence>
<dbReference type="InterPro" id="IPR008928">
    <property type="entry name" value="6-hairpin_glycosidase_sf"/>
</dbReference>
<dbReference type="InterPro" id="IPR001661">
    <property type="entry name" value="Glyco_hydro_37"/>
</dbReference>
<organism evidence="9 10">
    <name type="scientific">Hypothenemus hampei</name>
    <name type="common">Coffee berry borer</name>
    <dbReference type="NCBI Taxonomy" id="57062"/>
    <lineage>
        <taxon>Eukaryota</taxon>
        <taxon>Metazoa</taxon>
        <taxon>Ecdysozoa</taxon>
        <taxon>Arthropoda</taxon>
        <taxon>Hexapoda</taxon>
        <taxon>Insecta</taxon>
        <taxon>Pterygota</taxon>
        <taxon>Neoptera</taxon>
        <taxon>Endopterygota</taxon>
        <taxon>Coleoptera</taxon>
        <taxon>Polyphaga</taxon>
        <taxon>Cucujiformia</taxon>
        <taxon>Curculionidae</taxon>
        <taxon>Scolytinae</taxon>
        <taxon>Hypothenemus</taxon>
    </lineage>
</organism>
<dbReference type="InterPro" id="IPR018232">
    <property type="entry name" value="Glyco_hydro_37_CS"/>
</dbReference>
<dbReference type="EMBL" id="JBDJPC010000007">
    <property type="protein sequence ID" value="KAL1494130.1"/>
    <property type="molecule type" value="Genomic_DNA"/>
</dbReference>
<keyword evidence="6 7" id="KW-0326">Glycosidase</keyword>
<keyword evidence="5 7" id="KW-0378">Hydrolase</keyword>
<accession>A0ABD1EHE9</accession>
<dbReference type="PRINTS" id="PR00744">
    <property type="entry name" value="GLHYDRLASE37"/>
</dbReference>
<evidence type="ECO:0000313" key="10">
    <source>
        <dbReference type="Proteomes" id="UP001566132"/>
    </source>
</evidence>
<comment type="similarity">
    <text evidence="2 7">Belongs to the glycosyl hydrolase 37 family.</text>
</comment>